<organism evidence="2 3">
    <name type="scientific">Corynebacterium phocae</name>
    <dbReference type="NCBI Taxonomy" id="161895"/>
    <lineage>
        <taxon>Bacteria</taxon>
        <taxon>Bacillati</taxon>
        <taxon>Actinomycetota</taxon>
        <taxon>Actinomycetes</taxon>
        <taxon>Mycobacteriales</taxon>
        <taxon>Corynebacteriaceae</taxon>
        <taxon>Corynebacterium</taxon>
    </lineage>
</organism>
<gene>
    <name evidence="2" type="ORF">CPHO_06495</name>
</gene>
<dbReference type="EMBL" id="CP009249">
    <property type="protein sequence ID" value="APT92600.1"/>
    <property type="molecule type" value="Genomic_DNA"/>
</dbReference>
<dbReference type="RefSeq" id="WP_075734233.1">
    <property type="nucleotide sequence ID" value="NZ_CP009249.1"/>
</dbReference>
<dbReference type="KEGG" id="cpho:CPHO_06495"/>
<feature type="region of interest" description="Disordered" evidence="1">
    <location>
        <begin position="269"/>
        <end position="297"/>
    </location>
</feature>
<sequence>MIRKIARPMLASVFIYDGVDALRNTEKRVPKSADLLKTARKFVPAPYSMYIPKDTETVVKGLSGIKVASGTLFALGKAPRTSAAVMALSHLPCVIARNTVWDPKGAEPSKDEKRNGLLTNTALMGALFIVTQDTEGNPSLRWRAQKGTKRAARKVQAALPTKSESEKFAENVSERASEFSSQAQGWFHETTDKAQAYVEDNRDDWEDAGRNILDSAKHYAQEARDTVEDFIDDNRGDWEKQGKKFLKAAEKNSKVARKAVVKNAAKAQERADEALDRVKSADTRKAAKKAAKNAEKLQEQADKAMAKALKKFGDRV</sequence>
<evidence type="ECO:0000313" key="3">
    <source>
        <dbReference type="Proteomes" id="UP000185491"/>
    </source>
</evidence>
<dbReference type="STRING" id="161895.CPHO_06495"/>
<evidence type="ECO:0000256" key="1">
    <source>
        <dbReference type="SAM" id="MobiDB-lite"/>
    </source>
</evidence>
<dbReference type="Proteomes" id="UP000185491">
    <property type="component" value="Chromosome"/>
</dbReference>
<dbReference type="OrthoDB" id="329282at2"/>
<dbReference type="AlphaFoldDB" id="A0A1L7D3B8"/>
<feature type="compositionally biased region" description="Basic and acidic residues" evidence="1">
    <location>
        <begin position="269"/>
        <end position="285"/>
    </location>
</feature>
<evidence type="ECO:0000313" key="2">
    <source>
        <dbReference type="EMBL" id="APT92600.1"/>
    </source>
</evidence>
<reference evidence="2 3" key="1">
    <citation type="submission" date="2014-08" db="EMBL/GenBank/DDBJ databases">
        <title>Complete genome sequence of Corynebacterium phocae M408/89/1(T)(=DSM 44612(T)), isolated from the common seal (Phoca vitulina).</title>
        <authorList>
            <person name="Ruckert C."/>
            <person name="Albersmeier A."/>
            <person name="Winkler A."/>
            <person name="Kalinowski J."/>
        </authorList>
    </citation>
    <scope>NUCLEOTIDE SEQUENCE [LARGE SCALE GENOMIC DNA]</scope>
    <source>
        <strain evidence="2 3">M408/89/1</strain>
    </source>
</reference>
<accession>A0A1L7D3B8</accession>
<protein>
    <submittedName>
        <fullName evidence="2">DoxX family protein</fullName>
    </submittedName>
</protein>
<keyword evidence="3" id="KW-1185">Reference proteome</keyword>
<proteinExistence type="predicted"/>
<name>A0A1L7D3B8_9CORY</name>